<comment type="caution">
    <text evidence="9">The sequence shown here is derived from an EMBL/GenBank/DDBJ whole genome shotgun (WGS) entry which is preliminary data.</text>
</comment>
<evidence type="ECO:0000256" key="2">
    <source>
        <dbReference type="ARBA" id="ARBA00022517"/>
    </source>
</evidence>
<evidence type="ECO:0000256" key="6">
    <source>
        <dbReference type="ARBA" id="ARBA00022801"/>
    </source>
</evidence>
<proteinExistence type="inferred from homology"/>
<dbReference type="PANTHER" id="PTHR46986:SF1">
    <property type="entry name" value="ENDORIBONUCLEASE YBEY, CHLOROPLASTIC"/>
    <property type="match status" value="1"/>
</dbReference>
<evidence type="ECO:0000256" key="4">
    <source>
        <dbReference type="ARBA" id="ARBA00022723"/>
    </source>
</evidence>
<keyword evidence="2 8" id="KW-0690">Ribosome biogenesis</keyword>
<keyword evidence="5 8" id="KW-0255">Endonuclease</keyword>
<dbReference type="Proteomes" id="UP001176478">
    <property type="component" value="Unassembled WGS sequence"/>
</dbReference>
<dbReference type="PANTHER" id="PTHR46986">
    <property type="entry name" value="ENDORIBONUCLEASE YBEY, CHLOROPLASTIC"/>
    <property type="match status" value="1"/>
</dbReference>
<evidence type="ECO:0000313" key="9">
    <source>
        <dbReference type="EMBL" id="MDO7855972.1"/>
    </source>
</evidence>
<evidence type="ECO:0000256" key="1">
    <source>
        <dbReference type="ARBA" id="ARBA00010875"/>
    </source>
</evidence>
<dbReference type="EMBL" id="JAUQTG010000002">
    <property type="protein sequence ID" value="MDO7855972.1"/>
    <property type="molecule type" value="Genomic_DNA"/>
</dbReference>
<comment type="cofactor">
    <cofactor evidence="8">
        <name>Zn(2+)</name>
        <dbReference type="ChEBI" id="CHEBI:29105"/>
    </cofactor>
    <text evidence="8">Binds 1 zinc ion.</text>
</comment>
<dbReference type="PROSITE" id="PS01306">
    <property type="entry name" value="UPF0054"/>
    <property type="match status" value="1"/>
</dbReference>
<evidence type="ECO:0000256" key="7">
    <source>
        <dbReference type="ARBA" id="ARBA00022833"/>
    </source>
</evidence>
<dbReference type="Pfam" id="PF02130">
    <property type="entry name" value="YbeY"/>
    <property type="match status" value="1"/>
</dbReference>
<keyword evidence="6 8" id="KW-0378">Hydrolase</keyword>
<comment type="subcellular location">
    <subcellularLocation>
        <location evidence="8">Cytoplasm</location>
    </subcellularLocation>
</comment>
<feature type="binding site" evidence="8">
    <location>
        <position position="120"/>
    </location>
    <ligand>
        <name>Zn(2+)</name>
        <dbReference type="ChEBI" id="CHEBI:29105"/>
        <note>catalytic</note>
    </ligand>
</feature>
<dbReference type="HAMAP" id="MF_00009">
    <property type="entry name" value="Endoribonucl_YbeY"/>
    <property type="match status" value="1"/>
</dbReference>
<keyword evidence="4 8" id="KW-0479">Metal-binding</keyword>
<dbReference type="SUPFAM" id="SSF55486">
    <property type="entry name" value="Metalloproteases ('zincins'), catalytic domain"/>
    <property type="match status" value="1"/>
</dbReference>
<dbReference type="NCBIfam" id="TIGR00043">
    <property type="entry name" value="rRNA maturation RNase YbeY"/>
    <property type="match status" value="1"/>
</dbReference>
<feature type="binding site" evidence="8">
    <location>
        <position position="126"/>
    </location>
    <ligand>
        <name>Zn(2+)</name>
        <dbReference type="ChEBI" id="CHEBI:29105"/>
        <note>catalytic</note>
    </ligand>
</feature>
<dbReference type="EC" id="3.1.-.-" evidence="8"/>
<evidence type="ECO:0000256" key="5">
    <source>
        <dbReference type="ARBA" id="ARBA00022759"/>
    </source>
</evidence>
<sequence length="168" mass="19121">MSGIDIILDLQIACENPDGLPSEALFERWLAAVLPKFQAQSEVTIRIVDEAESHHLNLTYRGKDKPTNVLSFPFEAPPEIELPLLGDLIICRQVVEQEAIEQQKSAEEHWAHMVIHGCLHLLGYDHIEDDEAEEMESLETEILAELGYDDPYLAEKAWSNYNFSSYLL</sequence>
<dbReference type="InterPro" id="IPR020549">
    <property type="entry name" value="YbeY_CS"/>
</dbReference>
<keyword evidence="3 8" id="KW-0540">Nuclease</keyword>
<reference evidence="9" key="2">
    <citation type="journal article" date="2024" name="Int. J. Antimicrob. Agents">
        <title>Identification of a novel Providencia species showing multi-drug-resistant in three patients with hospital-acquired infection.</title>
        <authorList>
            <person name="Yang W."/>
            <person name="Chen J."/>
            <person name="Yang F."/>
            <person name="Ji P."/>
            <person name="Shen S."/>
            <person name="Yin D."/>
            <person name="Hu F."/>
        </authorList>
    </citation>
    <scope>NUCLEOTIDE SEQUENCE</scope>
    <source>
        <strain evidence="9">CRE-138-0111</strain>
    </source>
</reference>
<protein>
    <recommendedName>
        <fullName evidence="8">Endoribonuclease YbeY</fullName>
        <ecNumber evidence="8">3.1.-.-</ecNumber>
    </recommendedName>
</protein>
<dbReference type="Gene3D" id="3.40.390.30">
    <property type="entry name" value="Metalloproteases ('zincins'), catalytic domain"/>
    <property type="match status" value="1"/>
</dbReference>
<keyword evidence="8" id="KW-0698">rRNA processing</keyword>
<reference evidence="9" key="1">
    <citation type="submission" date="2023-07" db="EMBL/GenBank/DDBJ databases">
        <authorList>
            <person name="Yang W."/>
            <person name="Chen J."/>
            <person name="Ji P."/>
            <person name="Hu F."/>
        </authorList>
    </citation>
    <scope>NUCLEOTIDE SEQUENCE</scope>
    <source>
        <strain evidence="9">CRE-138-0111</strain>
    </source>
</reference>
<name>A0ABT9AN76_9GAMM</name>
<organism evidence="9 10">
    <name type="scientific">Providencia huashanensis</name>
    <dbReference type="NCBI Taxonomy" id="3037798"/>
    <lineage>
        <taxon>Bacteria</taxon>
        <taxon>Pseudomonadati</taxon>
        <taxon>Pseudomonadota</taxon>
        <taxon>Gammaproteobacteria</taxon>
        <taxon>Enterobacterales</taxon>
        <taxon>Morganellaceae</taxon>
        <taxon>Providencia</taxon>
    </lineage>
</organism>
<accession>A0ABT9AN76</accession>
<comment type="function">
    <text evidence="8">Single strand-specific metallo-endoribonuclease involved in late-stage 70S ribosome quality control and in maturation of the 3' terminus of the 16S rRNA.</text>
</comment>
<gene>
    <name evidence="8 9" type="primary">ybeY</name>
    <name evidence="9" type="ORF">Q5E86_06280</name>
</gene>
<feature type="binding site" evidence="8">
    <location>
        <position position="116"/>
    </location>
    <ligand>
        <name>Zn(2+)</name>
        <dbReference type="ChEBI" id="CHEBI:29105"/>
        <note>catalytic</note>
    </ligand>
</feature>
<comment type="similarity">
    <text evidence="1 8">Belongs to the endoribonuclease YbeY family.</text>
</comment>
<keyword evidence="7 8" id="KW-0862">Zinc</keyword>
<evidence type="ECO:0000313" key="10">
    <source>
        <dbReference type="Proteomes" id="UP001176478"/>
    </source>
</evidence>
<keyword evidence="8" id="KW-0963">Cytoplasm</keyword>
<dbReference type="InterPro" id="IPR002036">
    <property type="entry name" value="YbeY"/>
</dbReference>
<keyword evidence="10" id="KW-1185">Reference proteome</keyword>
<evidence type="ECO:0000256" key="8">
    <source>
        <dbReference type="HAMAP-Rule" id="MF_00009"/>
    </source>
</evidence>
<evidence type="ECO:0000256" key="3">
    <source>
        <dbReference type="ARBA" id="ARBA00022722"/>
    </source>
</evidence>
<dbReference type="InterPro" id="IPR023091">
    <property type="entry name" value="MetalPrtase_cat_dom_sf_prd"/>
</dbReference>